<dbReference type="Proteomes" id="UP000034246">
    <property type="component" value="Unassembled WGS sequence"/>
</dbReference>
<sequence length="1328" mass="144409">MFTKRILKTFFAFCLFFFISVTEASAQSPDNFDCNGGFSPLFSGTSSITYKEIVLNTPSRIVAHIVKVDITDNNIYYTTTPRQYLGTATSAFLGNVGAALAINGSGFVSLSDPLGLNSYRGDVYSTDRSVGIVASIDRNDDISIMQSQPSPIWSVVSGVNVLVMGGQVANKVSMCSQTSCLAPGCGGLGATYCTVRPRTLMGINSNTLIMIAVNGDLPTTRGASFLQGAQMLRQCGALTGMNMDGGGSTTMVAQTPNATGRQFLNTLASGERTVSNHFGVCIGPCTVSNPSYTSPLPEGEARPRYNSAQPYPFPCNKTAPYDSTFQASRDNEFHSLRPYQGSPCDPNAEDLAIFCGNDLFVTQNVTVTKNFNNGPPNFPIYSSGGTTVTPNQPPRSQVDYACKYCEGPNQCSDRRFGGCDPGLNECETNRDCSGCHINSNGTETCSFTITNSKNVAVDVSGAELPIMGYTEPSVGADPGKPKVINAYNPNEETVDNATKVNEYVSWYLNGIIGRAEYPYWDPGSDCMGKSTGRPGTCSTTRVSAGQVQCLNEWPAPISWFAEPYYVPWIIPDGKEQCAGQNKYCCVHPDSQRFPGHLLQTDYSGPVKKLLPFSIQNMEKVSEINDAVTSVNTPDPAPGTPLAGIRHNQVVGCAISIPFFNVFGLNIDFGSGIPAPCYRQWQLSDFNSFTNIVSALSDLVKRQYHLADYNGFRPPIEEDYLGQDFSNFLVNYKSWRGNTCIAIKTPIPLIGTVTLCFNFSLINPAVFGNLFPYAPLSSTEDRLGDIRIKSAGVSPISVSPNFRIISVSVTDIQNANLFVPHMEETYDLSTLLQKTFAYKDAALDEMPTSGFIPESPYCSYREVRNNPGDDLFAGTLRARINYTAQVFCTYFLWGDGTPAAPYGNLCENLLGGRCLVNDGQACDTNYGQYDCELGRICVTGTCNSNPNVSGETECESSTDPNISGVCVPVDWTCTTTGGGVWSPGTYCNGDVNFKCAPSIDTICTPNYSTPPQTQSCTNQLMVNMKLETRTPLANEVWTKLVVGSTGIFRKMFPKIGGGNTIEGIYDMPASSQVGYSDESGDPIYAGDPTNQTPGDRAQIYFPHIGGIKEYFLTGIQTLLRPKGYGTQPLFCEGRDCVEGNLIPSVSGNYRVPGGKSICEVADEYNVPCEYLRAIWFIETGNATGCGPNSPDGPMAITDGDMQYINNGPVSLDRCNLSDAWELAARTLLWKKYINQQGWQTPGAEIVFSFDKTSWDLIAVGQYNQCNECKASAQSQYRWGTGRSYCDAAIYLIQNDFPFGWPWQGDRSFIPNGPNWYCCYNNTTGVCEPN</sequence>
<reference evidence="3 4" key="1">
    <citation type="journal article" date="2015" name="Nature">
        <title>rRNA introns, odd ribosomes, and small enigmatic genomes across a large radiation of phyla.</title>
        <authorList>
            <person name="Brown C.T."/>
            <person name="Hug L.A."/>
            <person name="Thomas B.C."/>
            <person name="Sharon I."/>
            <person name="Castelle C.J."/>
            <person name="Singh A."/>
            <person name="Wilkins M.J."/>
            <person name="Williams K.H."/>
            <person name="Banfield J.F."/>
        </authorList>
    </citation>
    <scope>NUCLEOTIDE SEQUENCE [LARGE SCALE GENOMIC DNA]</scope>
</reference>
<comment type="caution">
    <text evidence="3">The sequence shown here is derived from an EMBL/GenBank/DDBJ whole genome shotgun (WGS) entry which is preliminary data.</text>
</comment>
<dbReference type="STRING" id="1618550.UT39_C0009G0023"/>
<organism evidence="3 4">
    <name type="scientific">Candidatus Woesebacteria bacterium GW2011_GWA1_39_21</name>
    <dbReference type="NCBI Taxonomy" id="1618550"/>
    <lineage>
        <taxon>Bacteria</taxon>
        <taxon>Candidatus Woeseibacteriota</taxon>
    </lineage>
</organism>
<dbReference type="PANTHER" id="PTHR40446">
    <property type="entry name" value="N-ACETYLGLUCOSAMINE-1-PHOSPHODIESTER ALPHA-N-ACETYLGLUCOSAMINIDASE"/>
    <property type="match status" value="1"/>
</dbReference>
<keyword evidence="1" id="KW-0732">Signal</keyword>
<accession>A0A0G0N747</accession>
<evidence type="ECO:0000256" key="1">
    <source>
        <dbReference type="SAM" id="SignalP"/>
    </source>
</evidence>
<dbReference type="EMBL" id="LBWP01000009">
    <property type="protein sequence ID" value="KKR11263.1"/>
    <property type="molecule type" value="Genomic_DNA"/>
</dbReference>
<evidence type="ECO:0000313" key="3">
    <source>
        <dbReference type="EMBL" id="KKR11263.1"/>
    </source>
</evidence>
<dbReference type="Pfam" id="PF09992">
    <property type="entry name" value="NAGPA"/>
    <property type="match status" value="1"/>
</dbReference>
<proteinExistence type="predicted"/>
<feature type="chain" id="PRO_5002533655" evidence="1">
    <location>
        <begin position="27"/>
        <end position="1328"/>
    </location>
</feature>
<feature type="signal peptide" evidence="1">
    <location>
        <begin position="1"/>
        <end position="26"/>
    </location>
</feature>
<protein>
    <submittedName>
        <fullName evidence="3">Exopolysaccharide biosynthesis protein N-acetylglucosamine-1-phosphodiester alpha-N-acetylglucosaminidase</fullName>
    </submittedName>
</protein>
<dbReference type="PANTHER" id="PTHR40446:SF2">
    <property type="entry name" value="N-ACETYLGLUCOSAMINE-1-PHOSPHODIESTER ALPHA-N-ACETYLGLUCOSAMINIDASE"/>
    <property type="match status" value="1"/>
</dbReference>
<feature type="domain" description="Phosphodiester glycosidase" evidence="2">
    <location>
        <begin position="97"/>
        <end position="280"/>
    </location>
</feature>
<name>A0A0G0N747_9BACT</name>
<dbReference type="InterPro" id="IPR018711">
    <property type="entry name" value="NAGPA"/>
</dbReference>
<evidence type="ECO:0000259" key="2">
    <source>
        <dbReference type="Pfam" id="PF09992"/>
    </source>
</evidence>
<gene>
    <name evidence="3" type="ORF">UT39_C0009G0023</name>
</gene>
<evidence type="ECO:0000313" key="4">
    <source>
        <dbReference type="Proteomes" id="UP000034246"/>
    </source>
</evidence>